<dbReference type="GO" id="GO:0043024">
    <property type="term" value="F:ribosomal small subunit binding"/>
    <property type="evidence" value="ECO:0007669"/>
    <property type="project" value="TreeGrafter"/>
</dbReference>
<dbReference type="GO" id="GO:0000028">
    <property type="term" value="P:ribosomal small subunit assembly"/>
    <property type="evidence" value="ECO:0007669"/>
    <property type="project" value="TreeGrafter"/>
</dbReference>
<evidence type="ECO:0000259" key="1">
    <source>
        <dbReference type="Pfam" id="PF01926"/>
    </source>
</evidence>
<dbReference type="PANTHER" id="PTHR42698:SF2">
    <property type="entry name" value="GTPASE ERA-LIKE, CHLOROPLASTIC"/>
    <property type="match status" value="1"/>
</dbReference>
<protein>
    <submittedName>
        <fullName evidence="2">GTP-binding protein Der</fullName>
    </submittedName>
</protein>
<sequence length="556" mass="63565">MSNLENYIENTKYKFIESPIRRCLSNEINIPFKKIVKNNLVEIMDSLDQLFKQPAQPLKIAVIGEVKSGKSTLVNSIIQNEVSEVDVLEATSSILNIKYSEEYYSKREDDCINIGIDSDILRNIVLVDTPGLKSITKDNETKTMDFVQKSDIILFVFDSTHIGQLDIKYSLDILASYGKPIIGILNKADLLSCDYSELIDYVEDEYGIYIEKFFLVSSYLQFQSIIGKNATAKNHDIIVDYPDELSKNFEQLIDFIKNTSINHGKVKSDSITSSLDALKHKEKVYHYEYLKSLEMIETELVNHKNLLRNKYDYISSKIEFEISEWLNKVFLEDEISRINKNLDIVNDYINDEYINRIINDKKTELDELFFKEWDDCIKEVNNIIDKNIEMYSQQINYINCDIDIPTVNLTKDQINVNEMLATIGTGAILGATSGSAVAMYTAALGTSSQSITIGTAMLTYCPPLLLVGTLTGGIGKIIYDKLKQEKLSKDIINDIANFKENIKFDIQSNLVENYNKASNEIIKVNEEIFANSKEIYIKEYEIDKLKSDLEAYIDTL</sequence>
<dbReference type="AlphaFoldDB" id="A0A0C7G768"/>
<dbReference type="SUPFAM" id="SSF52540">
    <property type="entry name" value="P-loop containing nucleoside triphosphate hydrolases"/>
    <property type="match status" value="1"/>
</dbReference>
<name>A0A0C7G768_PARSO</name>
<dbReference type="GO" id="GO:0005525">
    <property type="term" value="F:GTP binding"/>
    <property type="evidence" value="ECO:0007669"/>
    <property type="project" value="InterPro"/>
</dbReference>
<dbReference type="Pfam" id="PF01926">
    <property type="entry name" value="MMR_HSR1"/>
    <property type="match status" value="1"/>
</dbReference>
<feature type="domain" description="G" evidence="1">
    <location>
        <begin position="59"/>
        <end position="187"/>
    </location>
</feature>
<accession>A0A0C7G768</accession>
<dbReference type="Proteomes" id="UP000049127">
    <property type="component" value="Unassembled WGS sequence"/>
</dbReference>
<reference evidence="2 3" key="1">
    <citation type="submission" date="2015-01" db="EMBL/GenBank/DDBJ databases">
        <authorList>
            <person name="Aslett A.Martin."/>
            <person name="De Silva Nishadi"/>
        </authorList>
    </citation>
    <scope>NUCLEOTIDE SEQUENCE [LARGE SCALE GENOMIC DNA]</scope>
    <source>
        <strain evidence="2 3">R28058</strain>
    </source>
</reference>
<dbReference type="OrthoDB" id="1757952at2"/>
<evidence type="ECO:0000313" key="3">
    <source>
        <dbReference type="Proteomes" id="UP000049127"/>
    </source>
</evidence>
<dbReference type="InterPro" id="IPR006073">
    <property type="entry name" value="GTP-bd"/>
</dbReference>
<dbReference type="GO" id="GO:0019843">
    <property type="term" value="F:rRNA binding"/>
    <property type="evidence" value="ECO:0007669"/>
    <property type="project" value="TreeGrafter"/>
</dbReference>
<dbReference type="Gene3D" id="3.40.50.300">
    <property type="entry name" value="P-loop containing nucleotide triphosphate hydrolases"/>
    <property type="match status" value="2"/>
</dbReference>
<organism evidence="2 3">
    <name type="scientific">Paraclostridium sordellii</name>
    <name type="common">Clostridium sordellii</name>
    <dbReference type="NCBI Taxonomy" id="1505"/>
    <lineage>
        <taxon>Bacteria</taxon>
        <taxon>Bacillati</taxon>
        <taxon>Bacillota</taxon>
        <taxon>Clostridia</taxon>
        <taxon>Peptostreptococcales</taxon>
        <taxon>Peptostreptococcaceae</taxon>
        <taxon>Paraclostridium</taxon>
    </lineage>
</organism>
<dbReference type="InterPro" id="IPR005662">
    <property type="entry name" value="GTPase_Era-like"/>
</dbReference>
<dbReference type="RefSeq" id="WP_055342306.1">
    <property type="nucleotide sequence ID" value="NZ_CDNI01000003.1"/>
</dbReference>
<evidence type="ECO:0000313" key="2">
    <source>
        <dbReference type="EMBL" id="CEQ04316.1"/>
    </source>
</evidence>
<proteinExistence type="predicted"/>
<gene>
    <name evidence="2" type="ORF">R28058_20491</name>
</gene>
<dbReference type="PANTHER" id="PTHR42698">
    <property type="entry name" value="GTPASE ERA"/>
    <property type="match status" value="1"/>
</dbReference>
<dbReference type="InterPro" id="IPR027417">
    <property type="entry name" value="P-loop_NTPase"/>
</dbReference>
<dbReference type="EMBL" id="CEKZ01000003">
    <property type="protein sequence ID" value="CEQ04316.1"/>
    <property type="molecule type" value="Genomic_DNA"/>
</dbReference>